<evidence type="ECO:0000256" key="1">
    <source>
        <dbReference type="SAM" id="MobiDB-lite"/>
    </source>
</evidence>
<proteinExistence type="predicted"/>
<sequence length="1185" mass="125010">MRWQARLVAVLLVVLLAVSGGFALAAGVLYWRLAGGPIALDSFQPAIQAYFDSKLGSANSQIGRVWLTNDSQKGLIVRLERVRVTDPSGRQLVSAPEAAMGISLLSALTGSINPTSVELIGPHIRIRRYVDGRVELGFADPAGLAAKSDAGGLIVAPAAIAGPAGAAKKPATAPREQNSGPAEETNLAPTPPAGIAADNSPATEPGGATAPNVPPPAAPDVPAPVTGAQDTAARFALGDAGGGILSSIDNLVVSKARLSVYDDAAGANWESYGAELHISRPDGGLLVDIDAPFLTENGEWRIRLAVAQRAPGEVLGIDAAFDKVVPSEIAAATPELAVLAGLNLPVTGRVSMTVSPEFELRRLSVDLQMGAGFVSGSPGLGVEFEARLIDEGRIRAVYIKEARRLEIESFEVMVGGNRFNLFGTAEPETGADGAVTSVRFDLRSEGLLLDAEDLTRNPLKVRRALATGRLQIARSALEIETVSVEFTDGGVITLGGSFAFGEGRAVALNGRMEAISVDALLQLWPTSVAPGARAWLATRTQGGVIPEARLVINLGPDDFALTRAGLPLPNEKVQLDFTFEGLRSFYLGQMPPIEEASGLGLLEGDRFRLTMKSGHIMTPAGSRLEVESGRFAISSFAEENTTGFITGDIDVSIKGPLSGALEVLDMEPLGWARQMGVEPTKTGGQAQINLDISLPLITAVELAQSRIQAGVKLSGLTMPNLFQGVDVEGGNLEIIATQREIDATGRVRLGGIDSDLKWTAKIGQRGGRRDQISLQGTATAQSLKAFGVNLDGFVEGSMPIKLQASGIGGNITGASIDADVTGATLNVDSLGWTKPEGEPGRLRLDIEELDNKQVRLRNIQLQGKGISVKGAIRLDPDGSLYKADLSQIKLGDAADISLNGVRGGDGILRLKMKGRYLDSRAVLNGLFANDEETDDGRQDIDATFSVASVRGRNKTDVQNVTGNVRLRKSQVQSLSLNGVFASNRPVKLTFGRSGSRPAVLRIKTSDAGGFARFMGLYRRAHGGAMTLDARSDGKGNLEGVVQVRKFNIRGEPLFRQLAAAQGFPRGGDNVGFTELQMRFRTNGDEMVIDNAILNGPGMGARVDGRIFIESEQVSVKGTYVPAYGLNSIPAGIPLVGWLLTGRAGEGVVGMTFRVDGKMSNPKVQINPLSAIAPGILRSLFEFRGR</sequence>
<evidence type="ECO:0000259" key="2">
    <source>
        <dbReference type="Pfam" id="PF13116"/>
    </source>
</evidence>
<feature type="compositionally biased region" description="Low complexity" evidence="1">
    <location>
        <begin position="165"/>
        <end position="174"/>
    </location>
</feature>
<dbReference type="Pfam" id="PF13116">
    <property type="entry name" value="YhdP"/>
    <property type="match status" value="1"/>
</dbReference>
<feature type="region of interest" description="Disordered" evidence="1">
    <location>
        <begin position="165"/>
        <end position="226"/>
    </location>
</feature>
<organism evidence="3">
    <name type="scientific">hydrothermal vent metagenome</name>
    <dbReference type="NCBI Taxonomy" id="652676"/>
    <lineage>
        <taxon>unclassified sequences</taxon>
        <taxon>metagenomes</taxon>
        <taxon>ecological metagenomes</taxon>
    </lineage>
</organism>
<protein>
    <recommendedName>
        <fullName evidence="2">YhdP central domain-containing protein</fullName>
    </recommendedName>
</protein>
<name>A0A3B0T7G8_9ZZZZ</name>
<gene>
    <name evidence="3" type="ORF">MNBD_ALPHA09-1930</name>
</gene>
<feature type="compositionally biased region" description="Pro residues" evidence="1">
    <location>
        <begin position="212"/>
        <end position="222"/>
    </location>
</feature>
<evidence type="ECO:0000313" key="3">
    <source>
        <dbReference type="EMBL" id="VAW10382.1"/>
    </source>
</evidence>
<feature type="domain" description="YhdP central" evidence="2">
    <location>
        <begin position="432"/>
        <end position="952"/>
    </location>
</feature>
<dbReference type="EMBL" id="UOEM01000011">
    <property type="protein sequence ID" value="VAW10382.1"/>
    <property type="molecule type" value="Genomic_DNA"/>
</dbReference>
<accession>A0A3B0T7G8</accession>
<dbReference type="AlphaFoldDB" id="A0A3B0T7G8"/>
<reference evidence="3" key="1">
    <citation type="submission" date="2018-06" db="EMBL/GenBank/DDBJ databases">
        <authorList>
            <person name="Zhirakovskaya E."/>
        </authorList>
    </citation>
    <scope>NUCLEOTIDE SEQUENCE</scope>
</reference>
<dbReference type="InterPro" id="IPR025263">
    <property type="entry name" value="YhdP_central"/>
</dbReference>